<dbReference type="InterPro" id="IPR050903">
    <property type="entry name" value="Bact_Chemotaxis_MeTrfase"/>
</dbReference>
<dbReference type="SUPFAM" id="SSF53335">
    <property type="entry name" value="S-adenosyl-L-methionine-dependent methyltransferases"/>
    <property type="match status" value="1"/>
</dbReference>
<dbReference type="InterPro" id="IPR022642">
    <property type="entry name" value="CheR_C"/>
</dbReference>
<name>A0ABM8TKW1_9BURK</name>
<dbReference type="Gene3D" id="3.40.50.150">
    <property type="entry name" value="Vaccinia Virus protein VP39"/>
    <property type="match status" value="1"/>
</dbReference>
<dbReference type="PANTHER" id="PTHR24422">
    <property type="entry name" value="CHEMOTAXIS PROTEIN METHYLTRANSFERASE"/>
    <property type="match status" value="1"/>
</dbReference>
<dbReference type="PROSITE" id="PS50123">
    <property type="entry name" value="CHER"/>
    <property type="match status" value="1"/>
</dbReference>
<evidence type="ECO:0000256" key="5">
    <source>
        <dbReference type="SAM" id="MobiDB-lite"/>
    </source>
</evidence>
<dbReference type="PRINTS" id="PR00996">
    <property type="entry name" value="CHERMTFRASE"/>
</dbReference>
<feature type="region of interest" description="Disordered" evidence="5">
    <location>
        <begin position="271"/>
        <end position="295"/>
    </location>
</feature>
<dbReference type="Gene3D" id="1.25.40.10">
    <property type="entry name" value="Tetratricopeptide repeat domain"/>
    <property type="match status" value="1"/>
</dbReference>
<keyword evidence="1 7" id="KW-0489">Methyltransferase</keyword>
<dbReference type="Pfam" id="PF01739">
    <property type="entry name" value="CheR"/>
    <property type="match status" value="1"/>
</dbReference>
<dbReference type="InterPro" id="IPR029063">
    <property type="entry name" value="SAM-dependent_MTases_sf"/>
</dbReference>
<evidence type="ECO:0000259" key="6">
    <source>
        <dbReference type="PROSITE" id="PS50123"/>
    </source>
</evidence>
<evidence type="ECO:0000256" key="2">
    <source>
        <dbReference type="ARBA" id="ARBA00022679"/>
    </source>
</evidence>
<evidence type="ECO:0000256" key="1">
    <source>
        <dbReference type="ARBA" id="ARBA00022603"/>
    </source>
</evidence>
<dbReference type="EMBL" id="CAJPVI010000026">
    <property type="protein sequence ID" value="CAG2152093.1"/>
    <property type="molecule type" value="Genomic_DNA"/>
</dbReference>
<dbReference type="GO" id="GO:0008168">
    <property type="term" value="F:methyltransferase activity"/>
    <property type="evidence" value="ECO:0007669"/>
    <property type="project" value="UniProtKB-KW"/>
</dbReference>
<proteinExistence type="predicted"/>
<evidence type="ECO:0000256" key="3">
    <source>
        <dbReference type="ARBA" id="ARBA00022691"/>
    </source>
</evidence>
<dbReference type="GO" id="GO:0032259">
    <property type="term" value="P:methylation"/>
    <property type="evidence" value="ECO:0007669"/>
    <property type="project" value="UniProtKB-KW"/>
</dbReference>
<keyword evidence="3" id="KW-0949">S-adenosyl-L-methionine</keyword>
<comment type="caution">
    <text evidence="7">The sequence shown here is derived from an EMBL/GenBank/DDBJ whole genome shotgun (WGS) entry which is preliminary data.</text>
</comment>
<dbReference type="PANTHER" id="PTHR24422:SF19">
    <property type="entry name" value="CHEMOTAXIS PROTEIN METHYLTRANSFERASE"/>
    <property type="match status" value="1"/>
</dbReference>
<dbReference type="Proteomes" id="UP000672657">
    <property type="component" value="Unassembled WGS sequence"/>
</dbReference>
<dbReference type="InterPro" id="IPR011990">
    <property type="entry name" value="TPR-like_helical_dom_sf"/>
</dbReference>
<dbReference type="PROSITE" id="PS50005">
    <property type="entry name" value="TPR"/>
    <property type="match status" value="1"/>
</dbReference>
<dbReference type="EC" id="2.1.1.-" evidence="7"/>
<dbReference type="RefSeq" id="WP_211955116.1">
    <property type="nucleotide sequence ID" value="NZ_CAJPVI010000026.1"/>
</dbReference>
<evidence type="ECO:0000313" key="7">
    <source>
        <dbReference type="EMBL" id="CAG2152093.1"/>
    </source>
</evidence>
<keyword evidence="8" id="KW-1185">Reference proteome</keyword>
<protein>
    <submittedName>
        <fullName evidence="7">Biofilm formation methyltransferase WspC</fullName>
        <ecNumber evidence="7">2.1.1.-</ecNumber>
    </submittedName>
</protein>
<sequence>MSTATHIEALLKARIGLDARSIGPGAIERALRERQAALQAHDVAAYWNLLHSQPDEFQALIESVVVPETWFFRHREALMALGRFAADRVFGDHARHLRVLSLPCASGEEPYSIAMALLDAGIPAARFRIDALDISARALARARAGIFGSNAFRGAPLDFRERYFTPCPGGYALDARVRELVQLRLGNIVDASLLTGEAPYDFVFCRNLLIYFDADVQRRAVQTLARLTASDGMIFVGPAEASLLSAEGLQSAGVPLAFAFRKALPGEARSAQPMPASAVSAPAGMPPRPVSLRTQPAPAVREPAPVRVQRTAAPTPAPLAGISALADRGDLAAATAACEALIASQGPSADACCMLGVLHDAAGLTSSARDAYRRAIYLDPGHQEALHHLAALLDTEGDHAGAARLRQRAQRHTRTA</sequence>
<evidence type="ECO:0000256" key="4">
    <source>
        <dbReference type="PROSITE-ProRule" id="PRU00339"/>
    </source>
</evidence>
<feature type="repeat" description="TPR" evidence="4">
    <location>
        <begin position="349"/>
        <end position="382"/>
    </location>
</feature>
<evidence type="ECO:0000313" key="8">
    <source>
        <dbReference type="Proteomes" id="UP000672657"/>
    </source>
</evidence>
<feature type="domain" description="CheR-type methyltransferase" evidence="6">
    <location>
        <begin position="1"/>
        <end position="241"/>
    </location>
</feature>
<organism evidence="7 8">
    <name type="scientific">Cupriavidus numazuensis</name>
    <dbReference type="NCBI Taxonomy" id="221992"/>
    <lineage>
        <taxon>Bacteria</taxon>
        <taxon>Pseudomonadati</taxon>
        <taxon>Pseudomonadota</taxon>
        <taxon>Betaproteobacteria</taxon>
        <taxon>Burkholderiales</taxon>
        <taxon>Burkholderiaceae</taxon>
        <taxon>Cupriavidus</taxon>
    </lineage>
</organism>
<dbReference type="SMART" id="SM00028">
    <property type="entry name" value="TPR"/>
    <property type="match status" value="1"/>
</dbReference>
<dbReference type="InterPro" id="IPR019734">
    <property type="entry name" value="TPR_rpt"/>
</dbReference>
<gene>
    <name evidence="7" type="primary">wspC</name>
    <name evidence="7" type="ORF">LMG26411_04113</name>
</gene>
<dbReference type="InterPro" id="IPR000780">
    <property type="entry name" value="CheR_MeTrfase"/>
</dbReference>
<dbReference type="SMART" id="SM00138">
    <property type="entry name" value="MeTrc"/>
    <property type="match status" value="1"/>
</dbReference>
<accession>A0ABM8TKW1</accession>
<dbReference type="SUPFAM" id="SSF48452">
    <property type="entry name" value="TPR-like"/>
    <property type="match status" value="1"/>
</dbReference>
<keyword evidence="2 7" id="KW-0808">Transferase</keyword>
<keyword evidence="4" id="KW-0802">TPR repeat</keyword>
<reference evidence="7 8" key="1">
    <citation type="submission" date="2021-03" db="EMBL/GenBank/DDBJ databases">
        <authorList>
            <person name="Peeters C."/>
        </authorList>
    </citation>
    <scope>NUCLEOTIDE SEQUENCE [LARGE SCALE GENOMIC DNA]</scope>
    <source>
        <strain evidence="7 8">LMG 26411</strain>
    </source>
</reference>